<dbReference type="InterPro" id="IPR007921">
    <property type="entry name" value="CHAP_dom"/>
</dbReference>
<protein>
    <submittedName>
        <fullName evidence="2">CHAP domain-containing protein</fullName>
    </submittedName>
</protein>
<organism evidence="2 3">
    <name type="scientific">Actinomyces lilanjuaniae</name>
    <dbReference type="NCBI Taxonomy" id="2321394"/>
    <lineage>
        <taxon>Bacteria</taxon>
        <taxon>Bacillati</taxon>
        <taxon>Actinomycetota</taxon>
        <taxon>Actinomycetes</taxon>
        <taxon>Actinomycetales</taxon>
        <taxon>Actinomycetaceae</taxon>
        <taxon>Actinomyces</taxon>
    </lineage>
</organism>
<evidence type="ECO:0000313" key="3">
    <source>
        <dbReference type="Proteomes" id="UP000273001"/>
    </source>
</evidence>
<gene>
    <name evidence="2" type="ORF">D5R93_05665</name>
</gene>
<dbReference type="RefSeq" id="WP_120204249.1">
    <property type="nucleotide sequence ID" value="NZ_CP032514.1"/>
</dbReference>
<feature type="domain" description="Peptidase C51" evidence="1">
    <location>
        <begin position="44"/>
        <end position="127"/>
    </location>
</feature>
<reference evidence="2 3" key="1">
    <citation type="submission" date="2018-09" db="EMBL/GenBank/DDBJ databases">
        <authorList>
            <person name="Li J."/>
        </authorList>
    </citation>
    <scope>NUCLEOTIDE SEQUENCE [LARGE SCALE GENOMIC DNA]</scope>
    <source>
        <strain evidence="2 3">2129</strain>
    </source>
</reference>
<dbReference type="EMBL" id="CP032514">
    <property type="protein sequence ID" value="AYD89659.1"/>
    <property type="molecule type" value="Genomic_DNA"/>
</dbReference>
<name>A0ABM6Z3Q8_9ACTO</name>
<dbReference type="InterPro" id="IPR038765">
    <property type="entry name" value="Papain-like_cys_pep_sf"/>
</dbReference>
<keyword evidence="3" id="KW-1185">Reference proteome</keyword>
<dbReference type="Pfam" id="PF05257">
    <property type="entry name" value="CHAP"/>
    <property type="match status" value="1"/>
</dbReference>
<dbReference type="Gene3D" id="3.90.1720.10">
    <property type="entry name" value="endopeptidase domain like (from Nostoc punctiforme)"/>
    <property type="match status" value="1"/>
</dbReference>
<evidence type="ECO:0000313" key="2">
    <source>
        <dbReference type="EMBL" id="AYD89659.1"/>
    </source>
</evidence>
<accession>A0ABM6Z3Q8</accession>
<dbReference type="Proteomes" id="UP000273001">
    <property type="component" value="Chromosome"/>
</dbReference>
<dbReference type="SUPFAM" id="SSF54001">
    <property type="entry name" value="Cysteine proteinases"/>
    <property type="match status" value="1"/>
</dbReference>
<sequence length="296" mass="31234">MARASDALRVAAGEIGYTRWADPEAGTKYGRWYASLFGAYFGTTGVPYCAMFVSWVLEQVEMTPPGGHFAYCPYGIQAGQRAGRSVATGNGQPGDMIFFDWNADGVADHVGLIEKRIRGGYQTIEGNTSKGSVGSQSNGGGVYRRARGSSVCAIVRPAYDGTAATNAPKVDTQSGFDRRGALIVDRIWGASTTLALQTVLGLSARDGIISSQDQARKTDGTLISCKRDSWELVRSPKGSVTMAALQGVLRVDADGIAGPATARALRAYLRLPAGTRIDGDTTAALQTRLRAGRLGG</sequence>
<evidence type="ECO:0000259" key="1">
    <source>
        <dbReference type="Pfam" id="PF05257"/>
    </source>
</evidence>
<proteinExistence type="predicted"/>